<organism evidence="2 3">
    <name type="scientific">Legionella santicrucis</name>
    <dbReference type="NCBI Taxonomy" id="45074"/>
    <lineage>
        <taxon>Bacteria</taxon>
        <taxon>Pseudomonadati</taxon>
        <taxon>Pseudomonadota</taxon>
        <taxon>Gammaproteobacteria</taxon>
        <taxon>Legionellales</taxon>
        <taxon>Legionellaceae</taxon>
        <taxon>Legionella</taxon>
    </lineage>
</organism>
<dbReference type="RefSeq" id="WP_058513220.1">
    <property type="nucleotide sequence ID" value="NZ_CAAAIH010000021.1"/>
</dbReference>
<dbReference type="AlphaFoldDB" id="A0A0W0Z9L9"/>
<reference evidence="2 3" key="1">
    <citation type="submission" date="2015-11" db="EMBL/GenBank/DDBJ databases">
        <title>Genomic analysis of 38 Legionella species identifies large and diverse effector repertoires.</title>
        <authorList>
            <person name="Burstein D."/>
            <person name="Amaro F."/>
            <person name="Zusman T."/>
            <person name="Lifshitz Z."/>
            <person name="Cohen O."/>
            <person name="Gilbert J.A."/>
            <person name="Pupko T."/>
            <person name="Shuman H.A."/>
            <person name="Segal G."/>
        </authorList>
    </citation>
    <scope>NUCLEOTIDE SEQUENCE [LARGE SCALE GENOMIC DNA]</scope>
    <source>
        <strain evidence="2 3">SC-63-C7</strain>
    </source>
</reference>
<evidence type="ECO:0000313" key="3">
    <source>
        <dbReference type="Proteomes" id="UP000054703"/>
    </source>
</evidence>
<feature type="transmembrane region" description="Helical" evidence="1">
    <location>
        <begin position="123"/>
        <end position="143"/>
    </location>
</feature>
<evidence type="ECO:0000313" key="2">
    <source>
        <dbReference type="EMBL" id="KTD65614.1"/>
    </source>
</evidence>
<comment type="caution">
    <text evidence="2">The sequence shown here is derived from an EMBL/GenBank/DDBJ whole genome shotgun (WGS) entry which is preliminary data.</text>
</comment>
<dbReference type="Proteomes" id="UP000054703">
    <property type="component" value="Unassembled WGS sequence"/>
</dbReference>
<protein>
    <submittedName>
        <fullName evidence="2">Uncharacterized protein</fullName>
    </submittedName>
</protein>
<gene>
    <name evidence="2" type="ORF">Lsan_0768</name>
</gene>
<keyword evidence="1" id="KW-0472">Membrane</keyword>
<evidence type="ECO:0000256" key="1">
    <source>
        <dbReference type="SAM" id="Phobius"/>
    </source>
</evidence>
<sequence>MTTSKKIRATLAKNWFFNNQYNQNNTIKEEYLDHGARIVTKCKKLLTLMQDEEARKTLYAIIAQTENLLRITAAMKKNPDEDALNSLLNDCQHLQREALKLPSNLPNEKNQALVNYKIATGCFYLLAISVCLAIGAAFGAWYFGFLTGMYFTDTLVGFLSAFGIPATCLGLLSFGLYKTQDTLQEDCTTLADDLGDFCDTIIVDYHLAPPEITPYENSVK</sequence>
<proteinExistence type="predicted"/>
<keyword evidence="3" id="KW-1185">Reference proteome</keyword>
<dbReference type="PATRIC" id="fig|45074.5.peg.805"/>
<feature type="transmembrane region" description="Helical" evidence="1">
    <location>
        <begin position="155"/>
        <end position="177"/>
    </location>
</feature>
<keyword evidence="1" id="KW-0812">Transmembrane</keyword>
<dbReference type="OrthoDB" id="5636581at2"/>
<name>A0A0W0Z9L9_9GAMM</name>
<dbReference type="EMBL" id="LNYU01000015">
    <property type="protein sequence ID" value="KTD65614.1"/>
    <property type="molecule type" value="Genomic_DNA"/>
</dbReference>
<keyword evidence="1" id="KW-1133">Transmembrane helix</keyword>
<accession>A0A0W0Z9L9</accession>